<protein>
    <submittedName>
        <fullName evidence="1">Uncharacterized protein</fullName>
    </submittedName>
</protein>
<organism evidence="1 2">
    <name type="scientific">Roseomonas acroporae</name>
    <dbReference type="NCBI Taxonomy" id="2937791"/>
    <lineage>
        <taxon>Bacteria</taxon>
        <taxon>Pseudomonadati</taxon>
        <taxon>Pseudomonadota</taxon>
        <taxon>Alphaproteobacteria</taxon>
        <taxon>Acetobacterales</taxon>
        <taxon>Roseomonadaceae</taxon>
        <taxon>Roseomonas</taxon>
    </lineage>
</organism>
<dbReference type="AlphaFoldDB" id="A0A9X1YFQ0"/>
<evidence type="ECO:0000313" key="2">
    <source>
        <dbReference type="Proteomes" id="UP001139516"/>
    </source>
</evidence>
<reference evidence="1" key="1">
    <citation type="submission" date="2022-04" db="EMBL/GenBank/DDBJ databases">
        <title>Roseomonas acroporae sp. nov., isolated from coral Acropora digitifera.</title>
        <authorList>
            <person name="Sun H."/>
        </authorList>
    </citation>
    <scope>NUCLEOTIDE SEQUENCE</scope>
    <source>
        <strain evidence="1">NAR14</strain>
    </source>
</reference>
<keyword evidence="2" id="KW-1185">Reference proteome</keyword>
<evidence type="ECO:0000313" key="1">
    <source>
        <dbReference type="EMBL" id="MCK8787847.1"/>
    </source>
</evidence>
<proteinExistence type="predicted"/>
<name>A0A9X1YFQ0_9PROT</name>
<comment type="caution">
    <text evidence="1">The sequence shown here is derived from an EMBL/GenBank/DDBJ whole genome shotgun (WGS) entry which is preliminary data.</text>
</comment>
<sequence>MGGVVDLRGLQDAERGSGAAALKEAASISRNMPAVSGAEAEMVAEFIVATTEPLDWGEALEAAHTSEPAFEAAVVLRQAITDKAVK</sequence>
<dbReference type="RefSeq" id="WP_248669894.1">
    <property type="nucleotide sequence ID" value="NZ_JALPRX010000150.1"/>
</dbReference>
<dbReference type="EMBL" id="JALPRX010000150">
    <property type="protein sequence ID" value="MCK8787847.1"/>
    <property type="molecule type" value="Genomic_DNA"/>
</dbReference>
<accession>A0A9X1YFQ0</accession>
<gene>
    <name evidence="1" type="ORF">M0638_26185</name>
</gene>
<dbReference type="Proteomes" id="UP001139516">
    <property type="component" value="Unassembled WGS sequence"/>
</dbReference>